<sequence length="82" mass="9437">RKRTNVYFAVLHLLGTDWNVNNSRSLVDTVYALKDQVKALTSSIALLSTQLEEETKARICLQNIMRSHFMAADKDDIQWPEN</sequence>
<dbReference type="InterPro" id="IPR032409">
    <property type="entry name" value="GEF6/7_CC"/>
</dbReference>
<proteinExistence type="predicted"/>
<feature type="domain" description="Rho guanine nucleotide exchange factor 6/7 coiled-coil" evidence="1">
    <location>
        <begin position="20"/>
        <end position="68"/>
    </location>
</feature>
<dbReference type="Pfam" id="PF16523">
    <property type="entry name" value="betaPIX_CC"/>
    <property type="match status" value="1"/>
</dbReference>
<reference evidence="2" key="2">
    <citation type="submission" date="2023-05" db="EMBL/GenBank/DDBJ databases">
        <authorList>
            <person name="Fouks B."/>
        </authorList>
    </citation>
    <scope>NUCLEOTIDE SEQUENCE</scope>
    <source>
        <strain evidence="2">Stay&amp;Tobe</strain>
        <tissue evidence="2">Testes</tissue>
    </source>
</reference>
<keyword evidence="3" id="KW-1185">Reference proteome</keyword>
<evidence type="ECO:0000313" key="2">
    <source>
        <dbReference type="EMBL" id="KAJ9592937.1"/>
    </source>
</evidence>
<dbReference type="Gene3D" id="1.20.5.390">
    <property type="entry name" value="L1 transposable element, trimerization domain"/>
    <property type="match status" value="1"/>
</dbReference>
<feature type="non-terminal residue" evidence="2">
    <location>
        <position position="82"/>
    </location>
</feature>
<comment type="caution">
    <text evidence="2">The sequence shown here is derived from an EMBL/GenBank/DDBJ whole genome shotgun (WGS) entry which is preliminary data.</text>
</comment>
<reference evidence="2" key="1">
    <citation type="journal article" date="2023" name="IScience">
        <title>Live-bearing cockroach genome reveals convergent evolutionary mechanisms linked to viviparity in insects and beyond.</title>
        <authorList>
            <person name="Fouks B."/>
            <person name="Harrison M.C."/>
            <person name="Mikhailova A.A."/>
            <person name="Marchal E."/>
            <person name="English S."/>
            <person name="Carruthers M."/>
            <person name="Jennings E.C."/>
            <person name="Chiamaka E.L."/>
            <person name="Frigard R.A."/>
            <person name="Pippel M."/>
            <person name="Attardo G.M."/>
            <person name="Benoit J.B."/>
            <person name="Bornberg-Bauer E."/>
            <person name="Tobe S.S."/>
        </authorList>
    </citation>
    <scope>NUCLEOTIDE SEQUENCE</scope>
    <source>
        <strain evidence="2">Stay&amp;Tobe</strain>
    </source>
</reference>
<dbReference type="AlphaFoldDB" id="A0AAD8A716"/>
<gene>
    <name evidence="2" type="ORF">L9F63_015397</name>
</gene>
<evidence type="ECO:0000313" key="3">
    <source>
        <dbReference type="Proteomes" id="UP001233999"/>
    </source>
</evidence>
<organism evidence="2 3">
    <name type="scientific">Diploptera punctata</name>
    <name type="common">Pacific beetle cockroach</name>
    <dbReference type="NCBI Taxonomy" id="6984"/>
    <lineage>
        <taxon>Eukaryota</taxon>
        <taxon>Metazoa</taxon>
        <taxon>Ecdysozoa</taxon>
        <taxon>Arthropoda</taxon>
        <taxon>Hexapoda</taxon>
        <taxon>Insecta</taxon>
        <taxon>Pterygota</taxon>
        <taxon>Neoptera</taxon>
        <taxon>Polyneoptera</taxon>
        <taxon>Dictyoptera</taxon>
        <taxon>Blattodea</taxon>
        <taxon>Blaberoidea</taxon>
        <taxon>Blaberidae</taxon>
        <taxon>Diplopterinae</taxon>
        <taxon>Diploptera</taxon>
    </lineage>
</organism>
<accession>A0AAD8A716</accession>
<name>A0AAD8A716_DIPPU</name>
<dbReference type="EMBL" id="JASPKZ010003796">
    <property type="protein sequence ID" value="KAJ9592937.1"/>
    <property type="molecule type" value="Genomic_DNA"/>
</dbReference>
<protein>
    <recommendedName>
        <fullName evidence="1">Rho guanine nucleotide exchange factor 6/7 coiled-coil domain-containing protein</fullName>
    </recommendedName>
</protein>
<dbReference type="Proteomes" id="UP001233999">
    <property type="component" value="Unassembled WGS sequence"/>
</dbReference>
<evidence type="ECO:0000259" key="1">
    <source>
        <dbReference type="Pfam" id="PF16523"/>
    </source>
</evidence>